<name>A0A4U5MEH5_STECR</name>
<comment type="caution">
    <text evidence="3">The sequence shown here is derived from an EMBL/GenBank/DDBJ whole genome shotgun (WGS) entry which is preliminary data.</text>
</comment>
<sequence>MEPSAKDRNLLDFESAMSQFVTMFPSLRPAEIEAVLRRHDGDVALTIDDLLRISEKEENSRKSSRSSVDGDRCIDDEKIALMIQNREFLNYLQRDPEFINTFHRDRESYKPRGRPRRALSTSSHVPAETMVDYSDCSVPNGPLVEMPSTSNSWSQKLKNRFNKRSSLSYCEDLPDAEAFPHTVAAEYYSADDETFARRLRNMSKASKEKFAQVAKRFSREKRLAYPSYSK</sequence>
<dbReference type="Proteomes" id="UP000298663">
    <property type="component" value="Unassembled WGS sequence"/>
</dbReference>
<dbReference type="PANTHER" id="PTHR13467:SF3">
    <property type="entry name" value="CUE DOMAIN-CONTAINING PROTEIN 1"/>
    <property type="match status" value="1"/>
</dbReference>
<gene>
    <name evidence="3" type="ORF">L596_023697</name>
</gene>
<evidence type="ECO:0000256" key="1">
    <source>
        <dbReference type="SAM" id="MobiDB-lite"/>
    </source>
</evidence>
<dbReference type="EMBL" id="AZBU02000008">
    <property type="protein sequence ID" value="TKR67564.1"/>
    <property type="molecule type" value="Genomic_DNA"/>
</dbReference>
<proteinExistence type="predicted"/>
<dbReference type="Gene3D" id="1.10.8.10">
    <property type="entry name" value="DNA helicase RuvA subunit, C-terminal domain"/>
    <property type="match status" value="1"/>
</dbReference>
<dbReference type="SUPFAM" id="SSF46934">
    <property type="entry name" value="UBA-like"/>
    <property type="match status" value="1"/>
</dbReference>
<feature type="domain" description="CUE" evidence="2">
    <location>
        <begin position="12"/>
        <end position="55"/>
    </location>
</feature>
<dbReference type="OrthoDB" id="5794653at2759"/>
<dbReference type="InterPro" id="IPR009060">
    <property type="entry name" value="UBA-like_sf"/>
</dbReference>
<dbReference type="InterPro" id="IPR040192">
    <property type="entry name" value="CUEDC1"/>
</dbReference>
<accession>A0A4U5MEH5</accession>
<dbReference type="Pfam" id="PF02845">
    <property type="entry name" value="CUE"/>
    <property type="match status" value="1"/>
</dbReference>
<keyword evidence="4" id="KW-1185">Reference proteome</keyword>
<dbReference type="SMART" id="SM00546">
    <property type="entry name" value="CUE"/>
    <property type="match status" value="1"/>
</dbReference>
<organism evidence="3 4">
    <name type="scientific">Steinernema carpocapsae</name>
    <name type="common">Entomopathogenic nematode</name>
    <dbReference type="NCBI Taxonomy" id="34508"/>
    <lineage>
        <taxon>Eukaryota</taxon>
        <taxon>Metazoa</taxon>
        <taxon>Ecdysozoa</taxon>
        <taxon>Nematoda</taxon>
        <taxon>Chromadorea</taxon>
        <taxon>Rhabditida</taxon>
        <taxon>Tylenchina</taxon>
        <taxon>Panagrolaimomorpha</taxon>
        <taxon>Strongyloidoidea</taxon>
        <taxon>Steinernematidae</taxon>
        <taxon>Steinernema</taxon>
    </lineage>
</organism>
<dbReference type="STRING" id="34508.A0A4U5MEH5"/>
<dbReference type="PROSITE" id="PS51140">
    <property type="entry name" value="CUE"/>
    <property type="match status" value="1"/>
</dbReference>
<dbReference type="GO" id="GO:0043130">
    <property type="term" value="F:ubiquitin binding"/>
    <property type="evidence" value="ECO:0007669"/>
    <property type="project" value="InterPro"/>
</dbReference>
<feature type="region of interest" description="Disordered" evidence="1">
    <location>
        <begin position="105"/>
        <end position="124"/>
    </location>
</feature>
<evidence type="ECO:0000313" key="3">
    <source>
        <dbReference type="EMBL" id="TKR67564.1"/>
    </source>
</evidence>
<dbReference type="PANTHER" id="PTHR13467">
    <property type="entry name" value="CUE DOMAIN CONTAINING PROTEIN 1"/>
    <property type="match status" value="1"/>
</dbReference>
<evidence type="ECO:0000259" key="2">
    <source>
        <dbReference type="PROSITE" id="PS51140"/>
    </source>
</evidence>
<protein>
    <recommendedName>
        <fullName evidence="2">CUE domain-containing protein</fullName>
    </recommendedName>
</protein>
<reference evidence="3 4" key="2">
    <citation type="journal article" date="2019" name="G3 (Bethesda)">
        <title>Hybrid Assembly of the Genome of the Entomopathogenic Nematode Steinernema carpocapsae Identifies the X-Chromosome.</title>
        <authorList>
            <person name="Serra L."/>
            <person name="Macchietto M."/>
            <person name="Macias-Munoz A."/>
            <person name="McGill C.J."/>
            <person name="Rodriguez I.M."/>
            <person name="Rodriguez B."/>
            <person name="Murad R."/>
            <person name="Mortazavi A."/>
        </authorList>
    </citation>
    <scope>NUCLEOTIDE SEQUENCE [LARGE SCALE GENOMIC DNA]</scope>
    <source>
        <strain evidence="3 4">ALL</strain>
    </source>
</reference>
<dbReference type="AlphaFoldDB" id="A0A4U5MEH5"/>
<dbReference type="InterPro" id="IPR003892">
    <property type="entry name" value="CUE"/>
</dbReference>
<reference evidence="3 4" key="1">
    <citation type="journal article" date="2015" name="Genome Biol.">
        <title>Comparative genomics of Steinernema reveals deeply conserved gene regulatory networks.</title>
        <authorList>
            <person name="Dillman A.R."/>
            <person name="Macchietto M."/>
            <person name="Porter C.F."/>
            <person name="Rogers A."/>
            <person name="Williams B."/>
            <person name="Antoshechkin I."/>
            <person name="Lee M.M."/>
            <person name="Goodwin Z."/>
            <person name="Lu X."/>
            <person name="Lewis E.E."/>
            <person name="Goodrich-Blair H."/>
            <person name="Stock S.P."/>
            <person name="Adams B.J."/>
            <person name="Sternberg P.W."/>
            <person name="Mortazavi A."/>
        </authorList>
    </citation>
    <scope>NUCLEOTIDE SEQUENCE [LARGE SCALE GENOMIC DNA]</scope>
    <source>
        <strain evidence="3 4">ALL</strain>
    </source>
</reference>
<evidence type="ECO:0000313" key="4">
    <source>
        <dbReference type="Proteomes" id="UP000298663"/>
    </source>
</evidence>